<accession>A0A812IXK9</accession>
<dbReference type="InterPro" id="IPR002885">
    <property type="entry name" value="PPR_rpt"/>
</dbReference>
<dbReference type="Gene3D" id="1.25.40.10">
    <property type="entry name" value="Tetratricopeptide repeat domain"/>
    <property type="match status" value="3"/>
</dbReference>
<evidence type="ECO:0000313" key="5">
    <source>
        <dbReference type="Proteomes" id="UP000601435"/>
    </source>
</evidence>
<dbReference type="OrthoDB" id="416594at2759"/>
<feature type="region of interest" description="Disordered" evidence="3">
    <location>
        <begin position="1"/>
        <end position="33"/>
    </location>
</feature>
<evidence type="ECO:0000256" key="3">
    <source>
        <dbReference type="SAM" id="MobiDB-lite"/>
    </source>
</evidence>
<dbReference type="AlphaFoldDB" id="A0A812IXK9"/>
<protein>
    <recommendedName>
        <fullName evidence="6">Pentatricopeptide repeat-containing protein, chloroplastic</fullName>
    </recommendedName>
</protein>
<keyword evidence="1" id="KW-0677">Repeat</keyword>
<organism evidence="4 5">
    <name type="scientific">Symbiodinium necroappetens</name>
    <dbReference type="NCBI Taxonomy" id="1628268"/>
    <lineage>
        <taxon>Eukaryota</taxon>
        <taxon>Sar</taxon>
        <taxon>Alveolata</taxon>
        <taxon>Dinophyceae</taxon>
        <taxon>Suessiales</taxon>
        <taxon>Symbiodiniaceae</taxon>
        <taxon>Symbiodinium</taxon>
    </lineage>
</organism>
<feature type="repeat" description="PPR" evidence="2">
    <location>
        <begin position="164"/>
        <end position="198"/>
    </location>
</feature>
<dbReference type="PANTHER" id="PTHR47447">
    <property type="entry name" value="OS03G0856100 PROTEIN"/>
    <property type="match status" value="1"/>
</dbReference>
<evidence type="ECO:0000256" key="1">
    <source>
        <dbReference type="ARBA" id="ARBA00022737"/>
    </source>
</evidence>
<name>A0A812IXK9_9DINO</name>
<evidence type="ECO:0000256" key="2">
    <source>
        <dbReference type="PROSITE-ProRule" id="PRU00708"/>
    </source>
</evidence>
<gene>
    <name evidence="4" type="ORF">SNEC2469_LOCUS968</name>
</gene>
<dbReference type="Proteomes" id="UP000601435">
    <property type="component" value="Unassembled WGS sequence"/>
</dbReference>
<sequence length="1040" mass="113473">MAKSQQLAPPGSGNLPLGYRTANSRNPQRCQRLKHTTSRIDKWRRAVLQLDGAWIPSSLRQGFGKLAHAKQWLQAILLLCGASEASLRVDEAAYNSVASACNGARSLSMAWRVALKNLILVRKVGMKADKFSHGIAAVACSGMSFWSRSCLLLTDARRASVRLGAIAWSSVLDANSKAGRWKKTQALLQEMQNGSEAPDTQCINVQMSAISRAAEAQKLWQVSLEVLKTAAASIGVDEVSFNTALMLLDSSGSVDDKVWFLISAMRKASIRPSQVTYGTASRVFGMSSLWSSSLEALRNGSCIGVVPNIVACGSTLDACQRCAAWSMACMLLKDISTAQLQANAPACGAVITAAGNSHQWSHTLAMLSHVETMYIAITAPIIGAVMSACQGAADVMTLNPDANIRTLWQQVLGSFRLWASGRPDLPMIGSAVSACSRGDRWEQALELLTFSAVWRVQPSLVVVNSALDGMDRAGHWAQAANLLFGLSPATVSLDSLGLRSMMQAVEASGITGQMPALLAKTELWIQSAATTLKPSMDQKADVGFLVEALDSMLEHSDVQAACLRQVHCCLLPALTALSHRRFNLRDHPRALQRQSSLGRFFTKLVLEEIHTGQDMWASSSEGTWKADARLRNFRALLGLRMVGRDPAAKSLVACCSGVITSGLAAPTEISCRWRLHGRSDLEVLAHSLADEVVTAVYVDHDRRPHCERQALVGQMQHLLAAKGLEAIEEGYPADIPLVVILGLSNPEISPTRVNNIWTFEAFSLSTGEEQLLNVNLNVTGFKIFGEFSGAYVTGTVLSPLATNVVGIWLNLKSPLRASLDTGQTSQMRLWLPPTFQPLPDCGNALFSLSYDVGRELVKNPFPITISYLSLPSGTYCFDRYDEISGQWYVELTIEQEVSYGLDYAFEFGLTNPFRTPATADNVWRFETLQNDVILHLRRSVPGFELEQIKDVRVTPSDTTTLLPLHRLEFYIMSDKYIPGGSKIEITAPHGFGFTCAFFSTDAGLAITTTCYVRMPNIAEFTMDTSDPKQPNSPFRLFVYA</sequence>
<dbReference type="PANTHER" id="PTHR47447:SF17">
    <property type="entry name" value="OS12G0638900 PROTEIN"/>
    <property type="match status" value="1"/>
</dbReference>
<evidence type="ECO:0000313" key="4">
    <source>
        <dbReference type="EMBL" id="CAE7187498.1"/>
    </source>
</evidence>
<dbReference type="PROSITE" id="PS51375">
    <property type="entry name" value="PPR"/>
    <property type="match status" value="1"/>
</dbReference>
<proteinExistence type="predicted"/>
<keyword evidence="5" id="KW-1185">Reference proteome</keyword>
<reference evidence="4" key="1">
    <citation type="submission" date="2021-02" db="EMBL/GenBank/DDBJ databases">
        <authorList>
            <person name="Dougan E. K."/>
            <person name="Rhodes N."/>
            <person name="Thang M."/>
            <person name="Chan C."/>
        </authorList>
    </citation>
    <scope>NUCLEOTIDE SEQUENCE</scope>
</reference>
<dbReference type="InterPro" id="IPR011990">
    <property type="entry name" value="TPR-like_helical_dom_sf"/>
</dbReference>
<dbReference type="EMBL" id="CAJNJA010005288">
    <property type="protein sequence ID" value="CAE7187498.1"/>
    <property type="molecule type" value="Genomic_DNA"/>
</dbReference>
<evidence type="ECO:0008006" key="6">
    <source>
        <dbReference type="Google" id="ProtNLM"/>
    </source>
</evidence>
<comment type="caution">
    <text evidence="4">The sequence shown here is derived from an EMBL/GenBank/DDBJ whole genome shotgun (WGS) entry which is preliminary data.</text>
</comment>